<accession>A0ACC0JG68</accession>
<evidence type="ECO:0000313" key="2">
    <source>
        <dbReference type="Proteomes" id="UP001064048"/>
    </source>
</evidence>
<comment type="caution">
    <text evidence="1">The sequence shown here is derived from an EMBL/GenBank/DDBJ whole genome shotgun (WGS) entry which is preliminary data.</text>
</comment>
<sequence>MRTGTTNNVLNLKWLYKKRRVLDEITTHSLAFAPSTPGAQRISMVSHRAMFLVAFALFGGAMAQPAKEGFWKGTPMDGLVEDMRSGCAEGSDPTACIKFKVMSLLDTIFKKDVFQISETVEVTKNGAGNDVTGRANGDFFDNIENFIQSHDVTFQLPIADTKITVSPRNLDQDEMSLNIKFNKEGARSVGEARKAKLKKIIVPILVFVLLKAMTLIPLAIGVLGLKAWNALQLSFFSFVVSVALAIFQLCKKIAADNTHPQIATHGPWDAAYAATRHRRDAEPQEIAQELAYNAYH</sequence>
<protein>
    <submittedName>
        <fullName evidence="1">Uncharacterized protein</fullName>
    </submittedName>
</protein>
<evidence type="ECO:0000313" key="1">
    <source>
        <dbReference type="EMBL" id="KAI8423069.1"/>
    </source>
</evidence>
<dbReference type="Proteomes" id="UP001064048">
    <property type="component" value="Chromosome 25"/>
</dbReference>
<reference evidence="1 2" key="1">
    <citation type="journal article" date="2022" name="Genome Biol. Evol.">
        <title>The Spruce Budworm Genome: Reconstructing the Evolutionary History of Antifreeze Proteins.</title>
        <authorList>
            <person name="Beliveau C."/>
            <person name="Gagne P."/>
            <person name="Picq S."/>
            <person name="Vernygora O."/>
            <person name="Keeling C.I."/>
            <person name="Pinkney K."/>
            <person name="Doucet D."/>
            <person name="Wen F."/>
            <person name="Johnston J.S."/>
            <person name="Maaroufi H."/>
            <person name="Boyle B."/>
            <person name="Laroche J."/>
            <person name="Dewar K."/>
            <person name="Juretic N."/>
            <person name="Blackburn G."/>
            <person name="Nisole A."/>
            <person name="Brunet B."/>
            <person name="Brandao M."/>
            <person name="Lumley L."/>
            <person name="Duan J."/>
            <person name="Quan G."/>
            <person name="Lucarotti C.J."/>
            <person name="Roe A.D."/>
            <person name="Sperling F.A.H."/>
            <person name="Levesque R.C."/>
            <person name="Cusson M."/>
        </authorList>
    </citation>
    <scope>NUCLEOTIDE SEQUENCE [LARGE SCALE GENOMIC DNA]</scope>
    <source>
        <strain evidence="1">Glfc:IPQL:Cfum</strain>
    </source>
</reference>
<gene>
    <name evidence="1" type="ORF">MSG28_014154</name>
</gene>
<organism evidence="1 2">
    <name type="scientific">Choristoneura fumiferana</name>
    <name type="common">Spruce budworm moth</name>
    <name type="synonym">Archips fumiferana</name>
    <dbReference type="NCBI Taxonomy" id="7141"/>
    <lineage>
        <taxon>Eukaryota</taxon>
        <taxon>Metazoa</taxon>
        <taxon>Ecdysozoa</taxon>
        <taxon>Arthropoda</taxon>
        <taxon>Hexapoda</taxon>
        <taxon>Insecta</taxon>
        <taxon>Pterygota</taxon>
        <taxon>Neoptera</taxon>
        <taxon>Endopterygota</taxon>
        <taxon>Lepidoptera</taxon>
        <taxon>Glossata</taxon>
        <taxon>Ditrysia</taxon>
        <taxon>Tortricoidea</taxon>
        <taxon>Tortricidae</taxon>
        <taxon>Tortricinae</taxon>
        <taxon>Choristoneura</taxon>
    </lineage>
</organism>
<keyword evidence="2" id="KW-1185">Reference proteome</keyword>
<dbReference type="EMBL" id="CM046125">
    <property type="protein sequence ID" value="KAI8423069.1"/>
    <property type="molecule type" value="Genomic_DNA"/>
</dbReference>
<proteinExistence type="predicted"/>
<name>A0ACC0JG68_CHOFU</name>